<dbReference type="InterPro" id="IPR015720">
    <property type="entry name" value="Emp24-like"/>
</dbReference>
<evidence type="ECO:0000256" key="5">
    <source>
        <dbReference type="ARBA" id="ARBA00022989"/>
    </source>
</evidence>
<name>B4FLJ1_MAIZE</name>
<organism evidence="10">
    <name type="scientific">Zea mays</name>
    <name type="common">Maize</name>
    <dbReference type="NCBI Taxonomy" id="4577"/>
    <lineage>
        <taxon>Eukaryota</taxon>
        <taxon>Viridiplantae</taxon>
        <taxon>Streptophyta</taxon>
        <taxon>Embryophyta</taxon>
        <taxon>Tracheophyta</taxon>
        <taxon>Spermatophyta</taxon>
        <taxon>Magnoliopsida</taxon>
        <taxon>Liliopsida</taxon>
        <taxon>Poales</taxon>
        <taxon>Poaceae</taxon>
        <taxon>PACMAD clade</taxon>
        <taxon>Panicoideae</taxon>
        <taxon>Andropogonodae</taxon>
        <taxon>Andropogoneae</taxon>
        <taxon>Tripsacinae</taxon>
        <taxon>Zea</taxon>
    </lineage>
</organism>
<dbReference type="SMART" id="SM01190">
    <property type="entry name" value="EMP24_GP25L"/>
    <property type="match status" value="1"/>
</dbReference>
<evidence type="ECO:0000256" key="4">
    <source>
        <dbReference type="ARBA" id="ARBA00022729"/>
    </source>
</evidence>
<proteinExistence type="evidence at transcript level"/>
<dbReference type="EMBL" id="BT037979">
    <property type="protein sequence ID" value="ACF82984.1"/>
    <property type="molecule type" value="mRNA"/>
</dbReference>
<dbReference type="PROSITE" id="PS50866">
    <property type="entry name" value="GOLD"/>
    <property type="match status" value="1"/>
</dbReference>
<accession>B4FLJ1</accession>
<dbReference type="ExpressionAtlas" id="B4FLJ1">
    <property type="expression patterns" value="baseline and differential"/>
</dbReference>
<dbReference type="PANTHER" id="PTHR22811">
    <property type="entry name" value="TRANSMEMBRANE EMP24 DOMAIN-CONTAINING PROTEIN"/>
    <property type="match status" value="1"/>
</dbReference>
<evidence type="ECO:0000256" key="2">
    <source>
        <dbReference type="ARBA" id="ARBA00007104"/>
    </source>
</evidence>
<comment type="similarity">
    <text evidence="2">Belongs to the EMP24/GP25L family.</text>
</comment>
<reference evidence="10" key="1">
    <citation type="journal article" date="2009" name="PLoS Genet.">
        <title>Sequencing, mapping, and analysis of 27,455 maize full-length cDNAs.</title>
        <authorList>
            <person name="Soderlund C."/>
            <person name="Descour A."/>
            <person name="Kudrna D."/>
            <person name="Bomhoff M."/>
            <person name="Boyd L."/>
            <person name="Currie J."/>
            <person name="Angelova A."/>
            <person name="Collura K."/>
            <person name="Wissotski M."/>
            <person name="Ashley E."/>
            <person name="Morrow D."/>
            <person name="Fernandes J."/>
            <person name="Walbot V."/>
            <person name="Yu Y."/>
        </authorList>
    </citation>
    <scope>NUCLEOTIDE SEQUENCE</scope>
    <source>
        <strain evidence="10">B73</strain>
    </source>
</reference>
<sequence>MAARRLGSPASRWLRPSALLLLVASALLSAPSPARALRFDLESGHTKCVSDEIKVNAMAVGKYHIVGPDPNSPDAQLPESHRISLRVTSPYGNSMHYAENVQSGHFAFTAAEAGDYLACFWAPDHKPPVTIGFEFDWRSGVSAKDYPSVAKKGKVDEMQVDTEPFPMNMIDFEGKKVLVRPNTADKGKETIIGNAKEADGDRKVSCRKVVAEKTPDGGETLKVTITASSTGGQAQTGRQMQEPVLRIPDGPARRRGRSGTPPDGPESSGGRSGHTQDSQRPRTFKPRRPEIDDGIGAEEARGNYKKYT</sequence>
<evidence type="ECO:0000256" key="3">
    <source>
        <dbReference type="ARBA" id="ARBA00022692"/>
    </source>
</evidence>
<evidence type="ECO:0000256" key="7">
    <source>
        <dbReference type="SAM" id="MobiDB-lite"/>
    </source>
</evidence>
<dbReference type="AlphaFoldDB" id="B4FLJ1"/>
<feature type="signal peptide" evidence="8">
    <location>
        <begin position="1"/>
        <end position="36"/>
    </location>
</feature>
<comment type="subcellular location">
    <subcellularLocation>
        <location evidence="1">Membrane</location>
        <topology evidence="1">Single-pass type I membrane protein</topology>
    </subcellularLocation>
</comment>
<protein>
    <recommendedName>
        <fullName evidence="9">GOLD domain-containing protein</fullName>
    </recommendedName>
</protein>
<keyword evidence="4 8" id="KW-0732">Signal</keyword>
<dbReference type="Pfam" id="PF01105">
    <property type="entry name" value="EMP24_GP25L"/>
    <property type="match status" value="1"/>
</dbReference>
<evidence type="ECO:0000313" key="10">
    <source>
        <dbReference type="EMBL" id="ACF82984.1"/>
    </source>
</evidence>
<dbReference type="GO" id="GO:0016020">
    <property type="term" value="C:membrane"/>
    <property type="evidence" value="ECO:0007669"/>
    <property type="project" value="UniProtKB-SubCell"/>
</dbReference>
<feature type="region of interest" description="Disordered" evidence="7">
    <location>
        <begin position="227"/>
        <end position="308"/>
    </location>
</feature>
<feature type="chain" id="PRO_5002805459" description="GOLD domain-containing protein" evidence="8">
    <location>
        <begin position="37"/>
        <end position="308"/>
    </location>
</feature>
<evidence type="ECO:0000256" key="8">
    <source>
        <dbReference type="SAM" id="SignalP"/>
    </source>
</evidence>
<keyword evidence="6" id="KW-0472">Membrane</keyword>
<evidence type="ECO:0000256" key="1">
    <source>
        <dbReference type="ARBA" id="ARBA00004479"/>
    </source>
</evidence>
<dbReference type="InterPro" id="IPR009038">
    <property type="entry name" value="GOLD_dom"/>
</dbReference>
<keyword evidence="5" id="KW-1133">Transmembrane helix</keyword>
<feature type="compositionally biased region" description="Polar residues" evidence="7">
    <location>
        <begin position="227"/>
        <end position="239"/>
    </location>
</feature>
<evidence type="ECO:0000256" key="6">
    <source>
        <dbReference type="ARBA" id="ARBA00023136"/>
    </source>
</evidence>
<evidence type="ECO:0000259" key="9">
    <source>
        <dbReference type="PROSITE" id="PS50866"/>
    </source>
</evidence>
<feature type="domain" description="GOLD" evidence="9">
    <location>
        <begin position="46"/>
        <end position="162"/>
    </location>
</feature>
<keyword evidence="3" id="KW-0812">Transmembrane</keyword>